<dbReference type="InterPro" id="IPR027417">
    <property type="entry name" value="P-loop_NTPase"/>
</dbReference>
<feature type="transmembrane region" description="Helical" evidence="7">
    <location>
        <begin position="29"/>
        <end position="50"/>
    </location>
</feature>
<gene>
    <name evidence="10" type="primary">apxIB_4</name>
    <name evidence="10" type="ORF">NCTC12965_07181</name>
</gene>
<dbReference type="SUPFAM" id="SSF90123">
    <property type="entry name" value="ABC transporter transmembrane region"/>
    <property type="match status" value="1"/>
</dbReference>
<evidence type="ECO:0000256" key="5">
    <source>
        <dbReference type="ARBA" id="ARBA00022989"/>
    </source>
</evidence>
<dbReference type="GO" id="GO:0016887">
    <property type="term" value="F:ATP hydrolysis activity"/>
    <property type="evidence" value="ECO:0007669"/>
    <property type="project" value="InterPro"/>
</dbReference>
<dbReference type="PANTHER" id="PTHR24221">
    <property type="entry name" value="ATP-BINDING CASSETTE SUB-FAMILY B"/>
    <property type="match status" value="1"/>
</dbReference>
<keyword evidence="6 7" id="KW-0472">Membrane</keyword>
<dbReference type="Pfam" id="PF00005">
    <property type="entry name" value="ABC_tran"/>
    <property type="match status" value="1"/>
</dbReference>
<dbReference type="SUPFAM" id="SSF52540">
    <property type="entry name" value="P-loop containing nucleoside triphosphate hydrolases"/>
    <property type="match status" value="1"/>
</dbReference>
<accession>A0A4U9WCG6</accession>
<keyword evidence="2 7" id="KW-0812">Transmembrane</keyword>
<dbReference type="InterPro" id="IPR039421">
    <property type="entry name" value="Type_1_exporter"/>
</dbReference>
<dbReference type="PROSITE" id="PS50893">
    <property type="entry name" value="ABC_TRANSPORTER_2"/>
    <property type="match status" value="1"/>
</dbReference>
<dbReference type="GO" id="GO:0005886">
    <property type="term" value="C:plasma membrane"/>
    <property type="evidence" value="ECO:0007669"/>
    <property type="project" value="UniProtKB-SubCell"/>
</dbReference>
<sequence>MVIEAINLIFPVGIQLVMDHVVQASDRDLLTVICSGLLVLVLLRTGMMVLRSWTSVVMNALIDIQWKNGLFNHLLKLPVTYFEKRKLGDIQSRFGSLNTLRETFTSNIVSGIIDIIVAIGVLIMMVLYGGWLVWVVLGFTSLYTILRVSTYRLYRQANEEHVIKEAKAESHFMETLYGVTTLKSMGLASTRSRSWMNLNIDTVNAQIRISRLDMVFNSVSTLIATFDEILILWLGAAMVIDSKLTFGMFIAFNAYRTQFTERTNNLIDVVLQLRMLSLHNERVADIALTPPETEAAPRRIIPAVGPAKFEVTNLHYQYDDISQPILRGFNLSIAAGESVAIVGPSGVGKTTLLKILSGLVPPTEGTLKINDIDIQTAGINNYRHCIASVLQEDKLFSGTIAENIVGFESEIDEEHMIQCCKDSHIHEDIMSMAMGYYSLISELGGSLSGGQKQRLFIARALYRRPSILFMDEATSHLDVNNEARINEAIAALNITKVIVAHRQSTINSADRIIELKRDKIETK</sequence>
<evidence type="ECO:0000259" key="8">
    <source>
        <dbReference type="PROSITE" id="PS50893"/>
    </source>
</evidence>
<dbReference type="AlphaFoldDB" id="A0A4U9WCG6"/>
<evidence type="ECO:0000256" key="2">
    <source>
        <dbReference type="ARBA" id="ARBA00022692"/>
    </source>
</evidence>
<dbReference type="GO" id="GO:0034040">
    <property type="term" value="F:ATPase-coupled lipid transmembrane transporter activity"/>
    <property type="evidence" value="ECO:0007669"/>
    <property type="project" value="TreeGrafter"/>
</dbReference>
<name>A0A4U9WCG6_SERFO</name>
<evidence type="ECO:0000256" key="7">
    <source>
        <dbReference type="SAM" id="Phobius"/>
    </source>
</evidence>
<evidence type="ECO:0000256" key="4">
    <source>
        <dbReference type="ARBA" id="ARBA00022840"/>
    </source>
</evidence>
<dbReference type="PROSITE" id="PS50929">
    <property type="entry name" value="ABC_TM1F"/>
    <property type="match status" value="1"/>
</dbReference>
<dbReference type="InterPro" id="IPR017871">
    <property type="entry name" value="ABC_transporter-like_CS"/>
</dbReference>
<dbReference type="PROSITE" id="PS00211">
    <property type="entry name" value="ABC_TRANSPORTER_1"/>
    <property type="match status" value="1"/>
</dbReference>
<protein>
    <submittedName>
        <fullName evidence="10">RTX-I toxin determinant B</fullName>
    </submittedName>
</protein>
<reference evidence="10" key="1">
    <citation type="submission" date="2019-05" db="EMBL/GenBank/DDBJ databases">
        <authorList>
            <consortium name="Pathogen Informatics"/>
        </authorList>
    </citation>
    <scope>NUCLEOTIDE SEQUENCE [LARGE SCALE GENOMIC DNA]</scope>
    <source>
        <strain evidence="10">NCTC12965</strain>
    </source>
</reference>
<keyword evidence="5 7" id="KW-1133">Transmembrane helix</keyword>
<dbReference type="PANTHER" id="PTHR24221:SF606">
    <property type="entry name" value="COLICIN V SECRETION-PROCESSING ATP-BINDING PROTEIN"/>
    <property type="match status" value="1"/>
</dbReference>
<dbReference type="Pfam" id="PF00664">
    <property type="entry name" value="ABC_membrane"/>
    <property type="match status" value="1"/>
</dbReference>
<proteinExistence type="predicted"/>
<comment type="subcellular location">
    <subcellularLocation>
        <location evidence="1">Cell membrane</location>
        <topology evidence="1">Multi-pass membrane protein</topology>
    </subcellularLocation>
</comment>
<dbReference type="CDD" id="cd18567">
    <property type="entry name" value="ABC_6TM_CvaB_RaxB_like"/>
    <property type="match status" value="1"/>
</dbReference>
<dbReference type="InterPro" id="IPR003593">
    <property type="entry name" value="AAA+_ATPase"/>
</dbReference>
<evidence type="ECO:0000256" key="1">
    <source>
        <dbReference type="ARBA" id="ARBA00004651"/>
    </source>
</evidence>
<feature type="transmembrane region" description="Helical" evidence="7">
    <location>
        <begin position="215"/>
        <end position="240"/>
    </location>
</feature>
<dbReference type="InterPro" id="IPR003439">
    <property type="entry name" value="ABC_transporter-like_ATP-bd"/>
</dbReference>
<dbReference type="GO" id="GO:0140359">
    <property type="term" value="F:ABC-type transporter activity"/>
    <property type="evidence" value="ECO:0007669"/>
    <property type="project" value="InterPro"/>
</dbReference>
<dbReference type="EMBL" id="CABEEZ010000134">
    <property type="protein sequence ID" value="VTR56606.1"/>
    <property type="molecule type" value="Genomic_DNA"/>
</dbReference>
<evidence type="ECO:0000259" key="9">
    <source>
        <dbReference type="PROSITE" id="PS50929"/>
    </source>
</evidence>
<dbReference type="SMART" id="SM00382">
    <property type="entry name" value="AAA"/>
    <property type="match status" value="1"/>
</dbReference>
<dbReference type="InterPro" id="IPR036640">
    <property type="entry name" value="ABC1_TM_sf"/>
</dbReference>
<dbReference type="GO" id="GO:0005524">
    <property type="term" value="F:ATP binding"/>
    <property type="evidence" value="ECO:0007669"/>
    <property type="project" value="UniProtKB-KW"/>
</dbReference>
<evidence type="ECO:0000256" key="6">
    <source>
        <dbReference type="ARBA" id="ARBA00023136"/>
    </source>
</evidence>
<evidence type="ECO:0000313" key="10">
    <source>
        <dbReference type="EMBL" id="VTR56606.1"/>
    </source>
</evidence>
<dbReference type="Gene3D" id="3.40.50.300">
    <property type="entry name" value="P-loop containing nucleotide triphosphate hydrolases"/>
    <property type="match status" value="1"/>
</dbReference>
<evidence type="ECO:0000256" key="3">
    <source>
        <dbReference type="ARBA" id="ARBA00022741"/>
    </source>
</evidence>
<dbReference type="Gene3D" id="1.20.1560.10">
    <property type="entry name" value="ABC transporter type 1, transmembrane domain"/>
    <property type="match status" value="1"/>
</dbReference>
<feature type="domain" description="ABC transmembrane type-1" evidence="9">
    <location>
        <begin position="1"/>
        <end position="275"/>
    </location>
</feature>
<dbReference type="InterPro" id="IPR011527">
    <property type="entry name" value="ABC1_TM_dom"/>
</dbReference>
<feature type="domain" description="ABC transporter" evidence="8">
    <location>
        <begin position="309"/>
        <end position="523"/>
    </location>
</feature>
<organism evidence="10">
    <name type="scientific">Serratia fonticola</name>
    <dbReference type="NCBI Taxonomy" id="47917"/>
    <lineage>
        <taxon>Bacteria</taxon>
        <taxon>Pseudomonadati</taxon>
        <taxon>Pseudomonadota</taxon>
        <taxon>Gammaproteobacteria</taxon>
        <taxon>Enterobacterales</taxon>
        <taxon>Yersiniaceae</taxon>
        <taxon>Serratia</taxon>
    </lineage>
</organism>
<keyword evidence="3" id="KW-0547">Nucleotide-binding</keyword>
<keyword evidence="4" id="KW-0067">ATP-binding</keyword>